<dbReference type="Pfam" id="PF05099">
    <property type="entry name" value="TerB"/>
    <property type="match status" value="1"/>
</dbReference>
<dbReference type="InterPro" id="IPR050817">
    <property type="entry name" value="DjlA_DnaK_co-chaperone"/>
</dbReference>
<dbReference type="SUPFAM" id="SSF158682">
    <property type="entry name" value="TerB-like"/>
    <property type="match status" value="1"/>
</dbReference>
<dbReference type="InterPro" id="IPR029024">
    <property type="entry name" value="TerB-like"/>
</dbReference>
<evidence type="ECO:0000313" key="3">
    <source>
        <dbReference type="Proteomes" id="UP001556692"/>
    </source>
</evidence>
<dbReference type="SMART" id="SM00271">
    <property type="entry name" value="DnaJ"/>
    <property type="match status" value="1"/>
</dbReference>
<dbReference type="CDD" id="cd06257">
    <property type="entry name" value="DnaJ"/>
    <property type="match status" value="1"/>
</dbReference>
<dbReference type="InterPro" id="IPR007791">
    <property type="entry name" value="DjlA_N"/>
</dbReference>
<accession>A0ABV3SEY8</accession>
<protein>
    <submittedName>
        <fullName evidence="2">DnaJ family molecular chaperone</fullName>
    </submittedName>
</protein>
<organism evidence="2 3">
    <name type="scientific">Aquibium pacificus</name>
    <dbReference type="NCBI Taxonomy" id="3153579"/>
    <lineage>
        <taxon>Bacteria</taxon>
        <taxon>Pseudomonadati</taxon>
        <taxon>Pseudomonadota</taxon>
        <taxon>Alphaproteobacteria</taxon>
        <taxon>Hyphomicrobiales</taxon>
        <taxon>Phyllobacteriaceae</taxon>
        <taxon>Aquibium</taxon>
    </lineage>
</organism>
<sequence length="239" mass="26677">MSIWARIGELASRISAGAVSGIAEIIESVRTTFAGDPELRRKVAFSIAMIALSAKMAKADGIVTQEEVRAFQEIFSMPPEQERNVTRLYRLAMSDTAGYEAYAERLANLCGSGQRDCQMLEDILDGLFHIAKADGLIHEKEVEFLRRIADIFNISDSHFRAILARHAVLEDSDPYAILGIERGTSFEKVKRRYRELVAEHHPDKLVSRGVPEEFVAIANDRIAAINTAYETIERGRVPA</sequence>
<dbReference type="Gene3D" id="1.10.3680.10">
    <property type="entry name" value="TerB-like"/>
    <property type="match status" value="1"/>
</dbReference>
<comment type="caution">
    <text evidence="2">The sequence shown here is derived from an EMBL/GenBank/DDBJ whole genome shotgun (WGS) entry which is preliminary data.</text>
</comment>
<dbReference type="InterPro" id="IPR001623">
    <property type="entry name" value="DnaJ_domain"/>
</dbReference>
<dbReference type="PRINTS" id="PR00625">
    <property type="entry name" value="JDOMAIN"/>
</dbReference>
<dbReference type="Proteomes" id="UP001556692">
    <property type="component" value="Unassembled WGS sequence"/>
</dbReference>
<dbReference type="SUPFAM" id="SSF46565">
    <property type="entry name" value="Chaperone J-domain"/>
    <property type="match status" value="1"/>
</dbReference>
<dbReference type="Pfam" id="PF00226">
    <property type="entry name" value="DnaJ"/>
    <property type="match status" value="1"/>
</dbReference>
<evidence type="ECO:0000259" key="1">
    <source>
        <dbReference type="PROSITE" id="PS50076"/>
    </source>
</evidence>
<dbReference type="EMBL" id="JBDPGJ010000001">
    <property type="protein sequence ID" value="MEX0405111.1"/>
    <property type="molecule type" value="Genomic_DNA"/>
</dbReference>
<dbReference type="RefSeq" id="WP_367952962.1">
    <property type="nucleotide sequence ID" value="NZ_JBDPGJ010000001.1"/>
</dbReference>
<reference evidence="2 3" key="1">
    <citation type="submission" date="2024-05" db="EMBL/GenBank/DDBJ databases">
        <authorList>
            <person name="Jiang F."/>
        </authorList>
    </citation>
    <scope>NUCLEOTIDE SEQUENCE [LARGE SCALE GENOMIC DNA]</scope>
    <source>
        <strain evidence="2 3">LZ166</strain>
    </source>
</reference>
<evidence type="ECO:0000313" key="2">
    <source>
        <dbReference type="EMBL" id="MEX0405111.1"/>
    </source>
</evidence>
<name>A0ABV3SEY8_9HYPH</name>
<feature type="domain" description="J" evidence="1">
    <location>
        <begin position="173"/>
        <end position="237"/>
    </location>
</feature>
<dbReference type="PANTHER" id="PTHR24074">
    <property type="entry name" value="CO-CHAPERONE PROTEIN DJLA"/>
    <property type="match status" value="1"/>
</dbReference>
<dbReference type="Gene3D" id="1.10.287.110">
    <property type="entry name" value="DnaJ domain"/>
    <property type="match status" value="1"/>
</dbReference>
<dbReference type="CDD" id="cd07316">
    <property type="entry name" value="terB_like_DjlA"/>
    <property type="match status" value="1"/>
</dbReference>
<gene>
    <name evidence="2" type="ORF">ABGN05_05475</name>
</gene>
<dbReference type="PROSITE" id="PS50076">
    <property type="entry name" value="DNAJ_2"/>
    <property type="match status" value="1"/>
</dbReference>
<proteinExistence type="predicted"/>
<keyword evidence="3" id="KW-1185">Reference proteome</keyword>
<dbReference type="InterPro" id="IPR036869">
    <property type="entry name" value="J_dom_sf"/>
</dbReference>